<organism evidence="2 3">
    <name type="scientific">Dokdonella immobilis</name>
    <dbReference type="NCBI Taxonomy" id="578942"/>
    <lineage>
        <taxon>Bacteria</taxon>
        <taxon>Pseudomonadati</taxon>
        <taxon>Pseudomonadota</taxon>
        <taxon>Gammaproteobacteria</taxon>
        <taxon>Lysobacterales</taxon>
        <taxon>Rhodanobacteraceae</taxon>
        <taxon>Dokdonella</taxon>
    </lineage>
</organism>
<reference evidence="2 3" key="1">
    <citation type="submission" date="2016-10" db="EMBL/GenBank/DDBJ databases">
        <authorList>
            <person name="de Groot N.N."/>
        </authorList>
    </citation>
    <scope>NUCLEOTIDE SEQUENCE [LARGE SCALE GENOMIC DNA]</scope>
    <source>
        <strain evidence="2 3">CGMCC 1.7659</strain>
    </source>
</reference>
<gene>
    <name evidence="2" type="ORF">SAMN05216289_10984</name>
</gene>
<name>A0A1I4XFU5_9GAMM</name>
<keyword evidence="1" id="KW-0812">Transmembrane</keyword>
<feature type="transmembrane region" description="Helical" evidence="1">
    <location>
        <begin position="302"/>
        <end position="321"/>
    </location>
</feature>
<feature type="transmembrane region" description="Helical" evidence="1">
    <location>
        <begin position="353"/>
        <end position="374"/>
    </location>
</feature>
<accession>A0A1I4XFU5</accession>
<keyword evidence="1" id="KW-1133">Transmembrane helix</keyword>
<feature type="transmembrane region" description="Helical" evidence="1">
    <location>
        <begin position="381"/>
        <end position="399"/>
    </location>
</feature>
<dbReference type="RefSeq" id="WP_092407047.1">
    <property type="nucleotide sequence ID" value="NZ_FOVF01000009.1"/>
</dbReference>
<evidence type="ECO:0000313" key="2">
    <source>
        <dbReference type="EMBL" id="SFN24139.1"/>
    </source>
</evidence>
<protein>
    <submittedName>
        <fullName evidence="2">Inner membrane protein</fullName>
    </submittedName>
</protein>
<dbReference type="OrthoDB" id="9791851at2"/>
<feature type="transmembrane region" description="Helical" evidence="1">
    <location>
        <begin position="328"/>
        <end position="347"/>
    </location>
</feature>
<dbReference type="EMBL" id="FOVF01000009">
    <property type="protein sequence ID" value="SFN24139.1"/>
    <property type="molecule type" value="Genomic_DNA"/>
</dbReference>
<dbReference type="Proteomes" id="UP000198575">
    <property type="component" value="Unassembled WGS sequence"/>
</dbReference>
<dbReference type="PIRSF" id="PIRSF004548">
    <property type="entry name" value="CreD"/>
    <property type="match status" value="1"/>
</dbReference>
<dbReference type="InterPro" id="IPR010364">
    <property type="entry name" value="Uncharacterised_IM_CreD"/>
</dbReference>
<dbReference type="GO" id="GO:0005886">
    <property type="term" value="C:plasma membrane"/>
    <property type="evidence" value="ECO:0007669"/>
    <property type="project" value="TreeGrafter"/>
</dbReference>
<keyword evidence="1" id="KW-0472">Membrane</keyword>
<evidence type="ECO:0000313" key="3">
    <source>
        <dbReference type="Proteomes" id="UP000198575"/>
    </source>
</evidence>
<dbReference type="PANTHER" id="PTHR30092">
    <property type="entry name" value="INNER MEMBRANE PROTEIN CRED"/>
    <property type="match status" value="1"/>
</dbReference>
<dbReference type="Pfam" id="PF06123">
    <property type="entry name" value="CreD"/>
    <property type="match status" value="1"/>
</dbReference>
<sequence>MQVRNWTQNITFKVIGVGLLALVMLIPLAQVQSLVGERRGLESEARERIAERWGRQQTVGGPVLVVPVRRQLQGEKGWILADEERYLLSEKLLVEGSLATEVRQYGIYATPIYTAALSVSGGFNRDSLEALATNGGEPQWAQAVLRVPIADVRGIRSMSALTLDGVERPLGPGSGGFGGMTTTEVAWPIDLDGARSAHEFSFSLRLAGTASISVLPLARQTDVRLSGAWPDPSYVGAFLPESHSENRTEFRAHWQVLDLNRSYGQAGASSALNGLVLQQSAFGVELFQPVGTYQQNERAGKYGILFIALSFVALFLFEALGRWRVHPVQYLMVGLALSTFYVLLLALSEQIGFAWSYALASIALVGIVGGYAAAAARSRQAGAILGGLLALVYVLLYGLVISEQYSLLMGAIALLVAIAALMYLTRRIDWYGIGIGGAGTTGRMPS</sequence>
<dbReference type="STRING" id="578942.SAMN05216289_10984"/>
<dbReference type="AlphaFoldDB" id="A0A1I4XFU5"/>
<proteinExistence type="predicted"/>
<evidence type="ECO:0000256" key="1">
    <source>
        <dbReference type="SAM" id="Phobius"/>
    </source>
</evidence>
<feature type="transmembrane region" description="Helical" evidence="1">
    <location>
        <begin position="405"/>
        <end position="424"/>
    </location>
</feature>
<dbReference type="NCBIfam" id="NF008712">
    <property type="entry name" value="PRK11715.1-1"/>
    <property type="match status" value="1"/>
</dbReference>
<keyword evidence="3" id="KW-1185">Reference proteome</keyword>
<dbReference type="PANTHER" id="PTHR30092:SF0">
    <property type="entry name" value="INNER MEMBRANE PROTEIN CRED"/>
    <property type="match status" value="1"/>
</dbReference>